<dbReference type="InterPro" id="IPR011009">
    <property type="entry name" value="Kinase-like_dom_sf"/>
</dbReference>
<gene>
    <name evidence="2" type="ORF">LG632_25660</name>
</gene>
<dbReference type="Gene3D" id="3.90.1200.10">
    <property type="match status" value="1"/>
</dbReference>
<dbReference type="Proteomes" id="UP001199054">
    <property type="component" value="Unassembled WGS sequence"/>
</dbReference>
<comment type="caution">
    <text evidence="2">The sequence shown here is derived from an EMBL/GenBank/DDBJ whole genome shotgun (WGS) entry which is preliminary data.</text>
</comment>
<accession>A0ABS8BE12</accession>
<keyword evidence="3" id="KW-1185">Reference proteome</keyword>
<dbReference type="RefSeq" id="WP_226729940.1">
    <property type="nucleotide sequence ID" value="NZ_JAJAUY010000146.1"/>
</dbReference>
<evidence type="ECO:0000313" key="2">
    <source>
        <dbReference type="EMBL" id="MCB5182746.1"/>
    </source>
</evidence>
<dbReference type="InterPro" id="IPR002575">
    <property type="entry name" value="Aminoglycoside_PTrfase"/>
</dbReference>
<evidence type="ECO:0000259" key="1">
    <source>
        <dbReference type="Pfam" id="PF01636"/>
    </source>
</evidence>
<feature type="domain" description="Aminoglycoside phosphotransferase" evidence="1">
    <location>
        <begin position="29"/>
        <end position="254"/>
    </location>
</feature>
<proteinExistence type="predicted"/>
<organism evidence="2 3">
    <name type="scientific">Streptomyces antimicrobicus</name>
    <dbReference type="NCBI Taxonomy" id="2883108"/>
    <lineage>
        <taxon>Bacteria</taxon>
        <taxon>Bacillati</taxon>
        <taxon>Actinomycetota</taxon>
        <taxon>Actinomycetes</taxon>
        <taxon>Kitasatosporales</taxon>
        <taxon>Streptomycetaceae</taxon>
        <taxon>Streptomyces</taxon>
    </lineage>
</organism>
<dbReference type="SUPFAM" id="SSF56112">
    <property type="entry name" value="Protein kinase-like (PK-like)"/>
    <property type="match status" value="1"/>
</dbReference>
<sequence>MAAHVPGRSDGPEHTGYEVLADRADATVVRCRDLVVKAHAGDTDRPALAVRLRIAADPALAPVLLAPVRPAAGEVRGRPVSLWPYGAPVDPERPEDAPWEEAARLLAALHRTPVAALPGPLPPMRGPAKVARALRRMTRAAGPAGPYGHPYPEAEQVRAAAARLPGWARGAEPAPAAGALCHGDLHLGQLVRHPAPGGPWRLIDVDDLGLGDPAWDLARPAAWYAAGLLDPGAWLRFLEAYRAAGGPAAGPADADPWPRLDLAARALTVQSAALAVAKAAEAGRRLDGVDRALTDACARISVLPPDGGPAGTP</sequence>
<dbReference type="EMBL" id="JAJAUY010000146">
    <property type="protein sequence ID" value="MCB5182746.1"/>
    <property type="molecule type" value="Genomic_DNA"/>
</dbReference>
<reference evidence="2 3" key="1">
    <citation type="submission" date="2021-10" db="EMBL/GenBank/DDBJ databases">
        <title>Streptomyces sp. strain SMC 277, a novel streptomycete isolated from soil.</title>
        <authorList>
            <person name="Chanama M."/>
        </authorList>
    </citation>
    <scope>NUCLEOTIDE SEQUENCE [LARGE SCALE GENOMIC DNA]</scope>
    <source>
        <strain evidence="2 3">SMC 277</strain>
    </source>
</reference>
<dbReference type="Pfam" id="PF01636">
    <property type="entry name" value="APH"/>
    <property type="match status" value="1"/>
</dbReference>
<evidence type="ECO:0000313" key="3">
    <source>
        <dbReference type="Proteomes" id="UP001199054"/>
    </source>
</evidence>
<name>A0ABS8BE12_9ACTN</name>
<protein>
    <submittedName>
        <fullName evidence="2">Aminoglycoside phosphotransferase family protein</fullName>
    </submittedName>
</protein>